<reference evidence="3" key="1">
    <citation type="journal article" date="2013" name="Nature">
        <title>Draft genome of the wheat A-genome progenitor Triticum urartu.</title>
        <authorList>
            <person name="Ling H.Q."/>
            <person name="Zhao S."/>
            <person name="Liu D."/>
            <person name="Wang J."/>
            <person name="Sun H."/>
            <person name="Zhang C."/>
            <person name="Fan H."/>
            <person name="Li D."/>
            <person name="Dong L."/>
            <person name="Tao Y."/>
            <person name="Gao C."/>
            <person name="Wu H."/>
            <person name="Li Y."/>
            <person name="Cui Y."/>
            <person name="Guo X."/>
            <person name="Zheng S."/>
            <person name="Wang B."/>
            <person name="Yu K."/>
            <person name="Liang Q."/>
            <person name="Yang W."/>
            <person name="Lou X."/>
            <person name="Chen J."/>
            <person name="Feng M."/>
            <person name="Jian J."/>
            <person name="Zhang X."/>
            <person name="Luo G."/>
            <person name="Jiang Y."/>
            <person name="Liu J."/>
            <person name="Wang Z."/>
            <person name="Sha Y."/>
            <person name="Zhang B."/>
            <person name="Wu H."/>
            <person name="Tang D."/>
            <person name="Shen Q."/>
            <person name="Xue P."/>
            <person name="Zou S."/>
            <person name="Wang X."/>
            <person name="Liu X."/>
            <person name="Wang F."/>
            <person name="Yang Y."/>
            <person name="An X."/>
            <person name="Dong Z."/>
            <person name="Zhang K."/>
            <person name="Zhang X."/>
            <person name="Luo M.C."/>
            <person name="Dvorak J."/>
            <person name="Tong Y."/>
            <person name="Wang J."/>
            <person name="Yang H."/>
            <person name="Li Z."/>
            <person name="Wang D."/>
            <person name="Zhang A."/>
            <person name="Wang J."/>
        </authorList>
    </citation>
    <scope>NUCLEOTIDE SEQUENCE</scope>
    <source>
        <strain evidence="3">cv. G1812</strain>
    </source>
</reference>
<proteinExistence type="predicted"/>
<accession>A0A8R7UBP6</accession>
<dbReference type="AlphaFoldDB" id="A0A8R7UBP6"/>
<evidence type="ECO:0000256" key="1">
    <source>
        <dbReference type="SAM" id="MobiDB-lite"/>
    </source>
</evidence>
<feature type="compositionally biased region" description="Basic residues" evidence="1">
    <location>
        <begin position="31"/>
        <end position="40"/>
    </location>
</feature>
<evidence type="ECO:0000313" key="3">
    <source>
        <dbReference type="Proteomes" id="UP000015106"/>
    </source>
</evidence>
<dbReference type="Gramene" id="TuG1812G0500000584.01.T02">
    <property type="protein sequence ID" value="TuG1812G0500000584.01.T02"/>
    <property type="gene ID" value="TuG1812G0500000584.01"/>
</dbReference>
<dbReference type="EnsemblPlants" id="TuG1812G0500000584.01.T02">
    <property type="protein sequence ID" value="TuG1812G0500000584.01.T02"/>
    <property type="gene ID" value="TuG1812G0500000584.01"/>
</dbReference>
<dbReference type="Proteomes" id="UP000015106">
    <property type="component" value="Chromosome 5"/>
</dbReference>
<name>A0A8R7UBP6_TRIUA</name>
<feature type="compositionally biased region" description="Basic residues" evidence="1">
    <location>
        <begin position="48"/>
        <end position="61"/>
    </location>
</feature>
<reference evidence="2" key="3">
    <citation type="submission" date="2022-06" db="UniProtKB">
        <authorList>
            <consortium name="EnsemblPlants"/>
        </authorList>
    </citation>
    <scope>IDENTIFICATION</scope>
</reference>
<evidence type="ECO:0000313" key="2">
    <source>
        <dbReference type="EnsemblPlants" id="TuG1812G0500000584.01.T02"/>
    </source>
</evidence>
<organism evidence="2 3">
    <name type="scientific">Triticum urartu</name>
    <name type="common">Red wild einkorn</name>
    <name type="synonym">Crithodium urartu</name>
    <dbReference type="NCBI Taxonomy" id="4572"/>
    <lineage>
        <taxon>Eukaryota</taxon>
        <taxon>Viridiplantae</taxon>
        <taxon>Streptophyta</taxon>
        <taxon>Embryophyta</taxon>
        <taxon>Tracheophyta</taxon>
        <taxon>Spermatophyta</taxon>
        <taxon>Magnoliopsida</taxon>
        <taxon>Liliopsida</taxon>
        <taxon>Poales</taxon>
        <taxon>Poaceae</taxon>
        <taxon>BOP clade</taxon>
        <taxon>Pooideae</taxon>
        <taxon>Triticodae</taxon>
        <taxon>Triticeae</taxon>
        <taxon>Triticinae</taxon>
        <taxon>Triticum</taxon>
    </lineage>
</organism>
<reference evidence="2" key="2">
    <citation type="submission" date="2018-03" db="EMBL/GenBank/DDBJ databases">
        <title>The Triticum urartu genome reveals the dynamic nature of wheat genome evolution.</title>
        <authorList>
            <person name="Ling H."/>
            <person name="Ma B."/>
            <person name="Shi X."/>
            <person name="Liu H."/>
            <person name="Dong L."/>
            <person name="Sun H."/>
            <person name="Cao Y."/>
            <person name="Gao Q."/>
            <person name="Zheng S."/>
            <person name="Li Y."/>
            <person name="Yu Y."/>
            <person name="Du H."/>
            <person name="Qi M."/>
            <person name="Li Y."/>
            <person name="Yu H."/>
            <person name="Cui Y."/>
            <person name="Wang N."/>
            <person name="Chen C."/>
            <person name="Wu H."/>
            <person name="Zhao Y."/>
            <person name="Zhang J."/>
            <person name="Li Y."/>
            <person name="Zhou W."/>
            <person name="Zhang B."/>
            <person name="Hu W."/>
            <person name="Eijk M."/>
            <person name="Tang J."/>
            <person name="Witsenboer H."/>
            <person name="Zhao S."/>
            <person name="Li Z."/>
            <person name="Zhang A."/>
            <person name="Wang D."/>
            <person name="Liang C."/>
        </authorList>
    </citation>
    <scope>NUCLEOTIDE SEQUENCE [LARGE SCALE GENOMIC DNA]</scope>
    <source>
        <strain evidence="2">cv. G1812</strain>
    </source>
</reference>
<protein>
    <submittedName>
        <fullName evidence="2">Uncharacterized protein</fullName>
    </submittedName>
</protein>
<feature type="region of interest" description="Disordered" evidence="1">
    <location>
        <begin position="31"/>
        <end position="90"/>
    </location>
</feature>
<keyword evidence="3" id="KW-1185">Reference proteome</keyword>
<sequence length="112" mass="12438">MAAESLAVADMRKAPSIEWRWVSARRRRTTSWRARGRRGGGKGLQVRVRGRGGQRRLRGRGRGAPEGQETPVTHGHRQTASRPPLSAGGDLCASNRYDHAFFMEQTILDLSS</sequence>